<evidence type="ECO:0000313" key="3">
    <source>
        <dbReference type="EMBL" id="MFC6061689.1"/>
    </source>
</evidence>
<feature type="region of interest" description="Disordered" evidence="1">
    <location>
        <begin position="160"/>
        <end position="198"/>
    </location>
</feature>
<keyword evidence="4" id="KW-1185">Reference proteome</keyword>
<dbReference type="InterPro" id="IPR001107">
    <property type="entry name" value="Band_7"/>
</dbReference>
<feature type="compositionally biased region" description="Pro residues" evidence="1">
    <location>
        <begin position="102"/>
        <end position="128"/>
    </location>
</feature>
<dbReference type="PANTHER" id="PTHR43446">
    <property type="entry name" value="MEMBRANE PROTEIN-RELATED"/>
    <property type="match status" value="1"/>
</dbReference>
<feature type="domain" description="Band 7" evidence="2">
    <location>
        <begin position="265"/>
        <end position="428"/>
    </location>
</feature>
<comment type="caution">
    <text evidence="3">The sequence shown here is derived from an EMBL/GenBank/DDBJ whole genome shotgun (WGS) entry which is preliminary data.</text>
</comment>
<protein>
    <submittedName>
        <fullName evidence="3">SPFH domain-containing protein</fullName>
    </submittedName>
</protein>
<sequence>MAGRTDSGQPETVYPADPADRADPAGAGARGYGQAPRMVPLMDPDTGLPFVDEFGVPAGAAPTGAQGAALTDSPGFAPTDTEVPASTGRPSAPYWAAASEPMPDPAPVPRPEPEPVPEPQPDPGPQDLPPTAGIEAAEELLDTAERAVLTDALGVVDAGSRVTSPAADGESGPGRPASVRPGSRRVPAEDPDLAERRGPSLPGGPALCAGLLAAACCGALLWWHGMLPDQAVRLLRLPGRAPTPLLPRDLALLVLGCAATLFALGGLARGRVGGAWVLSRFGRYRGTVRRTGLVWISPVLRRRRVDVRLRHWRSEPMPAVDAAGVQLRAVVLVVWRVVDAARARYAVDDHLTYLREQVEAGTARVLGRLPADAFHEESPSLRDADAVGDALTAQLAADCRPVGIEVFSAQPTRIEYAPEVAAAMHRRQIAAIDARHRDTVLTSVVDAVDDTVRRLTTRGLVELDDYERKALVKDLTVAFYTARGSAAAQE</sequence>
<reference evidence="4" key="1">
    <citation type="journal article" date="2019" name="Int. J. Syst. Evol. Microbiol.">
        <title>The Global Catalogue of Microorganisms (GCM) 10K type strain sequencing project: providing services to taxonomists for standard genome sequencing and annotation.</title>
        <authorList>
            <consortium name="The Broad Institute Genomics Platform"/>
            <consortium name="The Broad Institute Genome Sequencing Center for Infectious Disease"/>
            <person name="Wu L."/>
            <person name="Ma J."/>
        </authorList>
    </citation>
    <scope>NUCLEOTIDE SEQUENCE [LARGE SCALE GENOMIC DNA]</scope>
    <source>
        <strain evidence="4">CGMCC 1.15180</strain>
    </source>
</reference>
<gene>
    <name evidence="3" type="ORF">ACFP4F_03900</name>
</gene>
<dbReference type="PANTHER" id="PTHR43446:SF1">
    <property type="entry name" value="BAND 7 DOMAIN-CONTAINING PROTEIN"/>
    <property type="match status" value="1"/>
</dbReference>
<dbReference type="SMART" id="SM00244">
    <property type="entry name" value="PHB"/>
    <property type="match status" value="1"/>
</dbReference>
<feature type="region of interest" description="Disordered" evidence="1">
    <location>
        <begin position="1"/>
        <end position="131"/>
    </location>
</feature>
<name>A0ABW1MD29_9ACTN</name>
<organism evidence="3 4">
    <name type="scientific">Streptomyces ochraceiscleroticus</name>
    <dbReference type="NCBI Taxonomy" id="47761"/>
    <lineage>
        <taxon>Bacteria</taxon>
        <taxon>Bacillati</taxon>
        <taxon>Actinomycetota</taxon>
        <taxon>Actinomycetes</taxon>
        <taxon>Kitasatosporales</taxon>
        <taxon>Streptomycetaceae</taxon>
        <taxon>Streptomyces</taxon>
    </lineage>
</organism>
<dbReference type="Proteomes" id="UP001596139">
    <property type="component" value="Unassembled WGS sequence"/>
</dbReference>
<evidence type="ECO:0000259" key="2">
    <source>
        <dbReference type="SMART" id="SM00244"/>
    </source>
</evidence>
<dbReference type="Gene3D" id="3.30.479.30">
    <property type="entry name" value="Band 7 domain"/>
    <property type="match status" value="1"/>
</dbReference>
<dbReference type="SUPFAM" id="SSF117892">
    <property type="entry name" value="Band 7/SPFH domain"/>
    <property type="match status" value="1"/>
</dbReference>
<dbReference type="RefSeq" id="WP_078649488.1">
    <property type="nucleotide sequence ID" value="NZ_JBHSPX010000002.1"/>
</dbReference>
<evidence type="ECO:0000313" key="4">
    <source>
        <dbReference type="Proteomes" id="UP001596139"/>
    </source>
</evidence>
<dbReference type="Pfam" id="PF01145">
    <property type="entry name" value="Band_7"/>
    <property type="match status" value="1"/>
</dbReference>
<proteinExistence type="predicted"/>
<feature type="compositionally biased region" description="Polar residues" evidence="1">
    <location>
        <begin position="1"/>
        <end position="10"/>
    </location>
</feature>
<dbReference type="EMBL" id="JBHSPX010000002">
    <property type="protein sequence ID" value="MFC6061689.1"/>
    <property type="molecule type" value="Genomic_DNA"/>
</dbReference>
<dbReference type="InterPro" id="IPR036013">
    <property type="entry name" value="Band_7/SPFH_dom_sf"/>
</dbReference>
<feature type="compositionally biased region" description="Low complexity" evidence="1">
    <location>
        <begin position="55"/>
        <end position="69"/>
    </location>
</feature>
<evidence type="ECO:0000256" key="1">
    <source>
        <dbReference type="SAM" id="MobiDB-lite"/>
    </source>
</evidence>
<accession>A0ABW1MD29</accession>